<dbReference type="RefSeq" id="WP_144829585.1">
    <property type="nucleotide sequence ID" value="NZ_JAWDIU010000001.1"/>
</dbReference>
<dbReference type="Proteomes" id="UP001256673">
    <property type="component" value="Unassembled WGS sequence"/>
</dbReference>
<evidence type="ECO:0000313" key="2">
    <source>
        <dbReference type="EMBL" id="MDU0325694.1"/>
    </source>
</evidence>
<accession>A0ABU3RSA0</accession>
<evidence type="ECO:0000313" key="3">
    <source>
        <dbReference type="Proteomes" id="UP001256673"/>
    </source>
</evidence>
<dbReference type="EMBL" id="JAWDIU010000001">
    <property type="protein sequence ID" value="MDU0325694.1"/>
    <property type="molecule type" value="Genomic_DNA"/>
</dbReference>
<name>A0ABU3RSA0_9MICO</name>
<reference evidence="2 3" key="1">
    <citation type="submission" date="2023-09" db="EMBL/GenBank/DDBJ databases">
        <title>Microbacterium fusihabitans sp. nov., Microbacterium phycihabitans sp. nov., and Microbacterium cervinum sp. nov., isolated from dried seaweeds of beach.</title>
        <authorList>
            <person name="Lee S.D."/>
        </authorList>
    </citation>
    <scope>NUCLEOTIDE SEQUENCE [LARGE SCALE GENOMIC DNA]</scope>
    <source>
        <strain evidence="2 3">KSW2-21</strain>
    </source>
</reference>
<keyword evidence="1" id="KW-0472">Membrane</keyword>
<proteinExistence type="predicted"/>
<protein>
    <submittedName>
        <fullName evidence="2">Uncharacterized protein</fullName>
    </submittedName>
</protein>
<comment type="caution">
    <text evidence="2">The sequence shown here is derived from an EMBL/GenBank/DDBJ whole genome shotgun (WGS) entry which is preliminary data.</text>
</comment>
<gene>
    <name evidence="2" type="ORF">RWH43_02880</name>
</gene>
<evidence type="ECO:0000256" key="1">
    <source>
        <dbReference type="SAM" id="Phobius"/>
    </source>
</evidence>
<organism evidence="2 3">
    <name type="scientific">Microbacterium algihabitans</name>
    <dbReference type="NCBI Taxonomy" id="3075992"/>
    <lineage>
        <taxon>Bacteria</taxon>
        <taxon>Bacillati</taxon>
        <taxon>Actinomycetota</taxon>
        <taxon>Actinomycetes</taxon>
        <taxon>Micrococcales</taxon>
        <taxon>Microbacteriaceae</taxon>
        <taxon>Microbacterium</taxon>
    </lineage>
</organism>
<keyword evidence="1" id="KW-0812">Transmembrane</keyword>
<keyword evidence="1" id="KW-1133">Transmembrane helix</keyword>
<sequence length="70" mass="7812">MRLHRLRRLLTWLLSFAALVVILAVLRGAGVPLSVPGVLIVVAALVLARVVIGRARRRRRDRAITPPRSR</sequence>
<feature type="transmembrane region" description="Helical" evidence="1">
    <location>
        <begin position="34"/>
        <end position="52"/>
    </location>
</feature>
<keyword evidence="3" id="KW-1185">Reference proteome</keyword>